<gene>
    <name evidence="1" type="ORF">UFOPK2918_00467</name>
    <name evidence="2" type="ORF">UFOPK4303_00185</name>
</gene>
<dbReference type="EMBL" id="CAEZZT010000022">
    <property type="protein sequence ID" value="CAB4774286.1"/>
    <property type="molecule type" value="Genomic_DNA"/>
</dbReference>
<evidence type="ECO:0000313" key="2">
    <source>
        <dbReference type="EMBL" id="CAB5044862.1"/>
    </source>
</evidence>
<dbReference type="EMBL" id="CAFBQI010000007">
    <property type="protein sequence ID" value="CAB5044862.1"/>
    <property type="molecule type" value="Genomic_DNA"/>
</dbReference>
<accession>A0A6J6VSB9</accession>
<organism evidence="1">
    <name type="scientific">freshwater metagenome</name>
    <dbReference type="NCBI Taxonomy" id="449393"/>
    <lineage>
        <taxon>unclassified sequences</taxon>
        <taxon>metagenomes</taxon>
        <taxon>ecological metagenomes</taxon>
    </lineage>
</organism>
<reference evidence="1" key="1">
    <citation type="submission" date="2020-05" db="EMBL/GenBank/DDBJ databases">
        <authorList>
            <person name="Chiriac C."/>
            <person name="Salcher M."/>
            <person name="Ghai R."/>
            <person name="Kavagutti S V."/>
        </authorList>
    </citation>
    <scope>NUCLEOTIDE SEQUENCE</scope>
</reference>
<name>A0A6J6VSB9_9ZZZZ</name>
<proteinExistence type="predicted"/>
<sequence>MKKSRTLIATVLIAAISYTAAPLSMAAPAQYPPNPDSTSTPAPQAPVLAAITKDIDQGYTLFSFDKLFRLVPNSVNSAGTALSATNNGITATFKASTIKNSILQNGFTTKITATGKGFKPNSSISLIILKPLTYVTSGKVSATGRFTVSSKISSKLKAGKYRIQVVGRTAKGIKTSVTNTIRLLD</sequence>
<protein>
    <submittedName>
        <fullName evidence="1">Unannotated protein</fullName>
    </submittedName>
</protein>
<dbReference type="AlphaFoldDB" id="A0A6J6VSB9"/>
<evidence type="ECO:0000313" key="1">
    <source>
        <dbReference type="EMBL" id="CAB4774286.1"/>
    </source>
</evidence>